<evidence type="ECO:0000256" key="8">
    <source>
        <dbReference type="ARBA" id="ARBA00023010"/>
    </source>
</evidence>
<dbReference type="PANTHER" id="PTHR10350:SF6">
    <property type="entry name" value="NUCLEAR PORE COMPLEX PROTEIN NUP155"/>
    <property type="match status" value="1"/>
</dbReference>
<reference evidence="16" key="1">
    <citation type="submission" date="2023-07" db="EMBL/GenBank/DDBJ databases">
        <title>A draft genome of Kazachstania heterogenica Y-27499.</title>
        <authorList>
            <person name="Donic C."/>
            <person name="Kralova J.S."/>
            <person name="Fidel L."/>
            <person name="Ben-Dor S."/>
            <person name="Jung S."/>
        </authorList>
    </citation>
    <scope>NUCLEOTIDE SEQUENCE [LARGE SCALE GENOMIC DNA]</scope>
    <source>
        <strain evidence="16">Y27499</strain>
    </source>
</reference>
<sequence>MFFTPSKTNSGNVNPTSSLLNNNNNTTQTFGNTPLSSNNINANNNKDNNDNYNNNVNFTGGYNRFNNDAKNTLNIDNFYGPISTFSNFHNTNGLTTSDSLASSLSNTNEHLKVTGLGTTDPLNLSVQYIDHLYRRDENTPILDDRSYYNNGVKYNFTKVVGGLGAFTPFERQKIINIPEELLQEASNASIKSNIGIFPEIDRCWITIDNKLVFWNINDPFDFKSIEDIKHTILNVALVTPKPNTFVDDIQQLLLISTPFDIYILAVSYNRNLNELNIFNTGMNISINGLGSVDIVGHESSGRIFFVSTSSGLNIWELQYTGSDDWFNSKCNKVCLTQSAWTSLLPSNVMSLIPGGNMIQSLFEENSQETLIQITIDQSRGIIYTLSSKSVIRAYLIVNKGLEGPSTVEPSYISRIMGTTMARGAAILGKKYLRISKIIPISLNENNNIFYVAITIGGVRLYFNGSVTRSNIEAIRLESIKFPPSSVTPDILQHELQQQKLEQQKRNIPFYSSLSLSESIMLKTQKKSAVLLETTRASTIISPGIFFSTVTKSHQSKPSSIQLASTADNVDNTLNNKEGLKHQQSHTNPSPEIFEHRLFVSVPDYGILKHHGEYVENATFLETTSVVRAIVPLTSTFHATNKPSGYANEFATQYTTENLRVAVLTNSTIEIYKYRTPDEVFETLIDNPLPFALNYGLSEACSSALFVTCKFNKPDLIRSGALTFLTLGIPGVIDIKPRYDRYATSAMSTLLGKSSFATTTSSFASTQNKDMLLYGGKANFNLDDVILSPRFYGIALLITRLLREIWEKSIFTVADGVKIDIAHTILKSAFHSKENNVITGISVSRGDIEYYLSSIIILTEFFEKYGDSLTRISTPLMTDNSNTNKAEEVSNQAENIAINALIRLTSSIKEALSFLNVLYEESEIDGFDQQYLAFKNIFGFLKSDVQNTLSKLKFKDLFAPNDITKFSVREILLSIINRNINRGASIEYTATTLQERCGSFCSTNDILSFRALEHLRKAKEVGTRDFDALSHHLDSAMKLFEVIANDLSVNKLKEAVNIMLELNYYPKTIEFLLSISGVVDKGNLAYQYVSNGSLPNDERKKFYDKRVIIYDLVFETLIKVDNLAASNNQLNKNPSLVSVDINSIKDESYMIALSFDDELFHYHMYDWLVSENNEEKLLALDTKYILPYLNEKAKDSLKISTLLWIYHSRKHQFYKAAEILYALSISDFEIKLHERIEFLARANGFCNSDCPPSEKQDMVRLSGIIKELFDVTSVQDDTLALVLTDTRIDEDTKKDLVKQLDGNILSVSDLFNDYAVPLGYHEVALNIFKISDFRDQEEIMAKWEELFESLKREVKFDGKMEDSINFINLLSNVVIKVGRKIHISEFAFPVSELFPRICDLFDQNLPKEHIKAGSIISIFISSQVSYNKLYYILKDLIETRNSSNELFKQEMVYLIKEWYQNDRKLRDSVSSDAISNLTEYSIENDPIERYYRKISSN</sequence>
<dbReference type="GO" id="GO:0051028">
    <property type="term" value="P:mRNA transport"/>
    <property type="evidence" value="ECO:0007669"/>
    <property type="project" value="UniProtKB-KW"/>
</dbReference>
<feature type="region of interest" description="Disordered" evidence="12">
    <location>
        <begin position="1"/>
        <end position="54"/>
    </location>
</feature>
<evidence type="ECO:0000256" key="5">
    <source>
        <dbReference type="ARBA" id="ARBA00022448"/>
    </source>
</evidence>
<keyword evidence="11" id="KW-0539">Nucleus</keyword>
<keyword evidence="16" id="KW-1185">Reference proteome</keyword>
<feature type="domain" description="Nucleoporin Nup133/Nup155-like N-terminal" evidence="14">
    <location>
        <begin position="166"/>
        <end position="669"/>
    </location>
</feature>
<evidence type="ECO:0000256" key="3">
    <source>
        <dbReference type="ARBA" id="ARBA00004620"/>
    </source>
</evidence>
<dbReference type="GO" id="GO:0017056">
    <property type="term" value="F:structural constituent of nuclear pore"/>
    <property type="evidence" value="ECO:0007669"/>
    <property type="project" value="InterPro"/>
</dbReference>
<dbReference type="InterPro" id="IPR007187">
    <property type="entry name" value="Nucleoporin_Nup133/Nup155_C"/>
</dbReference>
<feature type="compositionally biased region" description="Polar residues" evidence="12">
    <location>
        <begin position="1"/>
        <end position="11"/>
    </location>
</feature>
<evidence type="ECO:0000256" key="12">
    <source>
        <dbReference type="SAM" id="MobiDB-lite"/>
    </source>
</evidence>
<dbReference type="GO" id="GO:0006405">
    <property type="term" value="P:RNA export from nucleus"/>
    <property type="evidence" value="ECO:0007669"/>
    <property type="project" value="TreeGrafter"/>
</dbReference>
<dbReference type="Gene3D" id="1.25.40.440">
    <property type="entry name" value="Nucleoporin, helical domain, central subdomain"/>
    <property type="match status" value="1"/>
</dbReference>
<dbReference type="GO" id="GO:0006606">
    <property type="term" value="P:protein import into nucleus"/>
    <property type="evidence" value="ECO:0007669"/>
    <property type="project" value="TreeGrafter"/>
</dbReference>
<comment type="similarity">
    <text evidence="4">Belongs to the non-repetitive/WGA-negative nucleoporin family.</text>
</comment>
<dbReference type="GO" id="GO:0036228">
    <property type="term" value="P:protein localization to nuclear inner membrane"/>
    <property type="evidence" value="ECO:0007669"/>
    <property type="project" value="TreeGrafter"/>
</dbReference>
<evidence type="ECO:0000256" key="11">
    <source>
        <dbReference type="ARBA" id="ARBA00023242"/>
    </source>
</evidence>
<dbReference type="InterPro" id="IPR014908">
    <property type="entry name" value="Nucleoporin_Nup133/Nup155_N"/>
</dbReference>
<dbReference type="GO" id="GO:0051292">
    <property type="term" value="P:nuclear pore complex assembly"/>
    <property type="evidence" value="ECO:0007669"/>
    <property type="project" value="UniProtKB-ARBA"/>
</dbReference>
<dbReference type="InterPro" id="IPR042533">
    <property type="entry name" value="Nucleoporin_Nup155_C_1"/>
</dbReference>
<evidence type="ECO:0008006" key="17">
    <source>
        <dbReference type="Google" id="ProtNLM"/>
    </source>
</evidence>
<keyword evidence="10" id="KW-0472">Membrane</keyword>
<dbReference type="FunFam" id="1.25.40.440:FF:000001">
    <property type="entry name" value="Nuclear pore complex subunit"/>
    <property type="match status" value="1"/>
</dbReference>
<keyword evidence="6" id="KW-0509">mRNA transport</keyword>
<protein>
    <recommendedName>
        <fullName evidence="17">Nucleoporin</fullName>
    </recommendedName>
</protein>
<keyword evidence="7" id="KW-0653">Protein transport</keyword>
<dbReference type="GO" id="GO:0031965">
    <property type="term" value="C:nuclear membrane"/>
    <property type="evidence" value="ECO:0007669"/>
    <property type="project" value="UniProtKB-SubCell"/>
</dbReference>
<evidence type="ECO:0000313" key="15">
    <source>
        <dbReference type="EMBL" id="KAK5779468.1"/>
    </source>
</evidence>
<dbReference type="Gene3D" id="1.25.40.450">
    <property type="entry name" value="Nucleoporin, helical domain, N-terminal subdomain"/>
    <property type="match status" value="1"/>
</dbReference>
<evidence type="ECO:0000259" key="13">
    <source>
        <dbReference type="Pfam" id="PF03177"/>
    </source>
</evidence>
<evidence type="ECO:0000256" key="4">
    <source>
        <dbReference type="ARBA" id="ARBA00007373"/>
    </source>
</evidence>
<evidence type="ECO:0000313" key="16">
    <source>
        <dbReference type="Proteomes" id="UP001306508"/>
    </source>
</evidence>
<dbReference type="PANTHER" id="PTHR10350">
    <property type="entry name" value="NUCLEAR PORE COMPLEX PROTEIN NUP155"/>
    <property type="match status" value="1"/>
</dbReference>
<accession>A0AAN7WGG9</accession>
<dbReference type="Pfam" id="PF03177">
    <property type="entry name" value="Nucleoporin_C"/>
    <property type="match status" value="1"/>
</dbReference>
<comment type="subcellular location">
    <subcellularLocation>
        <location evidence="1">Nucleus membrane</location>
        <topology evidence="1">Peripheral membrane protein</topology>
        <orientation evidence="1">Cytoplasmic side</orientation>
    </subcellularLocation>
    <subcellularLocation>
        <location evidence="3">Nucleus membrane</location>
        <topology evidence="3">Peripheral membrane protein</topology>
        <orientation evidence="3">Nucleoplasmic side</orientation>
    </subcellularLocation>
    <subcellularLocation>
        <location evidence="2">Nucleus</location>
        <location evidence="2">Nuclear pore complex</location>
    </subcellularLocation>
</comment>
<keyword evidence="8" id="KW-0811">Translocation</keyword>
<dbReference type="FunFam" id="1.25.40.450:FF:000002">
    <property type="entry name" value="Putative non-repetitive nucleoporin"/>
    <property type="match status" value="1"/>
</dbReference>
<comment type="caution">
    <text evidence="15">The sequence shown here is derived from an EMBL/GenBank/DDBJ whole genome shotgun (WGS) entry which is preliminary data.</text>
</comment>
<keyword evidence="5" id="KW-0813">Transport</keyword>
<dbReference type="Pfam" id="PF08801">
    <property type="entry name" value="Nucleoporin_N"/>
    <property type="match status" value="1"/>
</dbReference>
<organism evidence="15 16">
    <name type="scientific">Arxiozyma heterogenica</name>
    <dbReference type="NCBI Taxonomy" id="278026"/>
    <lineage>
        <taxon>Eukaryota</taxon>
        <taxon>Fungi</taxon>
        <taxon>Dikarya</taxon>
        <taxon>Ascomycota</taxon>
        <taxon>Saccharomycotina</taxon>
        <taxon>Saccharomycetes</taxon>
        <taxon>Saccharomycetales</taxon>
        <taxon>Saccharomycetaceae</taxon>
        <taxon>Arxiozyma</taxon>
    </lineage>
</organism>
<dbReference type="Gene3D" id="1.10.167.20">
    <property type="match status" value="1"/>
</dbReference>
<dbReference type="Gene3D" id="1.20.120.1050">
    <property type="match status" value="1"/>
</dbReference>
<evidence type="ECO:0000256" key="6">
    <source>
        <dbReference type="ARBA" id="ARBA00022816"/>
    </source>
</evidence>
<evidence type="ECO:0000256" key="9">
    <source>
        <dbReference type="ARBA" id="ARBA00023132"/>
    </source>
</evidence>
<name>A0AAN7WGG9_9SACH</name>
<dbReference type="GO" id="GO:0044611">
    <property type="term" value="C:nuclear pore inner ring"/>
    <property type="evidence" value="ECO:0007669"/>
    <property type="project" value="TreeGrafter"/>
</dbReference>
<dbReference type="Gene3D" id="1.20.58.1780">
    <property type="match status" value="1"/>
</dbReference>
<evidence type="ECO:0000256" key="10">
    <source>
        <dbReference type="ARBA" id="ARBA00023136"/>
    </source>
</evidence>
<dbReference type="GO" id="GO:0000972">
    <property type="term" value="P:transcription-dependent tethering of RNA polymerase II gene DNA at nuclear periphery"/>
    <property type="evidence" value="ECO:0007669"/>
    <property type="project" value="TreeGrafter"/>
</dbReference>
<dbReference type="EMBL" id="JAWIZZ010000047">
    <property type="protein sequence ID" value="KAK5779468.1"/>
    <property type="molecule type" value="Genomic_DNA"/>
</dbReference>
<evidence type="ECO:0000256" key="2">
    <source>
        <dbReference type="ARBA" id="ARBA00004567"/>
    </source>
</evidence>
<evidence type="ECO:0000256" key="1">
    <source>
        <dbReference type="ARBA" id="ARBA00004335"/>
    </source>
</evidence>
<evidence type="ECO:0000256" key="7">
    <source>
        <dbReference type="ARBA" id="ARBA00022927"/>
    </source>
</evidence>
<keyword evidence="9" id="KW-0906">Nuclear pore complex</keyword>
<evidence type="ECO:0000259" key="14">
    <source>
        <dbReference type="Pfam" id="PF08801"/>
    </source>
</evidence>
<dbReference type="InterPro" id="IPR004870">
    <property type="entry name" value="Nucleoporin_Nup155"/>
</dbReference>
<dbReference type="InterPro" id="IPR042537">
    <property type="entry name" value="Nucleoporin_Nup155_C_2"/>
</dbReference>
<gene>
    <name evidence="15" type="ORF">RI543_003359</name>
</gene>
<proteinExistence type="inferred from homology"/>
<dbReference type="Proteomes" id="UP001306508">
    <property type="component" value="Unassembled WGS sequence"/>
</dbReference>
<feature type="compositionally biased region" description="Low complexity" evidence="12">
    <location>
        <begin position="12"/>
        <end position="54"/>
    </location>
</feature>
<feature type="domain" description="Nucleoporin Nup133/Nup155-like C-terminal" evidence="13">
    <location>
        <begin position="787"/>
        <end position="1491"/>
    </location>
</feature>